<dbReference type="SUPFAM" id="SSF52402">
    <property type="entry name" value="Adenine nucleotide alpha hydrolases-like"/>
    <property type="match status" value="1"/>
</dbReference>
<dbReference type="InterPro" id="IPR014729">
    <property type="entry name" value="Rossmann-like_a/b/a_fold"/>
</dbReference>
<evidence type="ECO:0000313" key="4">
    <source>
        <dbReference type="Proteomes" id="UP000002071"/>
    </source>
</evidence>
<keyword evidence="4" id="KW-1185">Reference proteome</keyword>
<dbReference type="AlphaFoldDB" id="C7NUY8"/>
<evidence type="ECO:0000259" key="2">
    <source>
        <dbReference type="Pfam" id="PF00582"/>
    </source>
</evidence>
<dbReference type="EMBL" id="CP001687">
    <property type="protein sequence ID" value="ACV11151.1"/>
    <property type="molecule type" value="Genomic_DNA"/>
</dbReference>
<dbReference type="Gene3D" id="3.40.50.620">
    <property type="entry name" value="HUPs"/>
    <property type="match status" value="1"/>
</dbReference>
<dbReference type="InterPro" id="IPR006016">
    <property type="entry name" value="UspA"/>
</dbReference>
<protein>
    <submittedName>
        <fullName evidence="3">UspA domain protein</fullName>
    </submittedName>
</protein>
<dbReference type="GeneID" id="8383241"/>
<dbReference type="CDD" id="cd00293">
    <property type="entry name" value="USP-like"/>
    <property type="match status" value="1"/>
</dbReference>
<gene>
    <name evidence="3" type="ordered locus">Huta_0968</name>
</gene>
<dbReference type="Proteomes" id="UP000002071">
    <property type="component" value="Chromosome"/>
</dbReference>
<accession>C7NUY8</accession>
<name>C7NUY8_HALUD</name>
<dbReference type="OrthoDB" id="213488at2157"/>
<organism evidence="3 4">
    <name type="scientific">Halorhabdus utahensis (strain DSM 12940 / JCM 11049 / AX-2)</name>
    <dbReference type="NCBI Taxonomy" id="519442"/>
    <lineage>
        <taxon>Archaea</taxon>
        <taxon>Methanobacteriati</taxon>
        <taxon>Methanobacteriota</taxon>
        <taxon>Stenosarchaea group</taxon>
        <taxon>Halobacteria</taxon>
        <taxon>Halobacteriales</taxon>
        <taxon>Haloarculaceae</taxon>
        <taxon>Halorhabdus</taxon>
    </lineage>
</organism>
<dbReference type="PANTHER" id="PTHR46268:SF6">
    <property type="entry name" value="UNIVERSAL STRESS PROTEIN UP12"/>
    <property type="match status" value="1"/>
</dbReference>
<dbReference type="PANTHER" id="PTHR46268">
    <property type="entry name" value="STRESS RESPONSE PROTEIN NHAX"/>
    <property type="match status" value="1"/>
</dbReference>
<feature type="domain" description="UspA" evidence="2">
    <location>
        <begin position="2"/>
        <end position="122"/>
    </location>
</feature>
<evidence type="ECO:0000313" key="3">
    <source>
        <dbReference type="EMBL" id="ACV11151.1"/>
    </source>
</evidence>
<proteinExistence type="inferred from homology"/>
<dbReference type="STRING" id="519442.Huta_0968"/>
<sequence>MKILLGVGGSERSRRALEDTVERVQETGDELAVAIFDAEDVDATTTEIESDVRDVLDSAGVDAEIHRLSGHPAGDLVGLADEGDFDRLVIGGGQRSPLGKIQLGSIAEFVILNAETPVTLIR</sequence>
<dbReference type="RefSeq" id="WP_015788728.1">
    <property type="nucleotide sequence ID" value="NC_013158.1"/>
</dbReference>
<reference evidence="3 4" key="1">
    <citation type="journal article" date="2009" name="Stand. Genomic Sci.">
        <title>Complete genome sequence of Halorhabdus utahensis type strain (AX-2).</title>
        <authorList>
            <person name="Anderson I."/>
            <person name="Tindall B.J."/>
            <person name="Pomrenke H."/>
            <person name="Goker M."/>
            <person name="Lapidus A."/>
            <person name="Nolan M."/>
            <person name="Copeland A."/>
            <person name="Glavina Del Rio T."/>
            <person name="Chen F."/>
            <person name="Tice H."/>
            <person name="Cheng J.F."/>
            <person name="Lucas S."/>
            <person name="Chertkov O."/>
            <person name="Bruce D."/>
            <person name="Brettin T."/>
            <person name="Detter J.C."/>
            <person name="Han C."/>
            <person name="Goodwin L."/>
            <person name="Land M."/>
            <person name="Hauser L."/>
            <person name="Chang Y.J."/>
            <person name="Jeffries C.D."/>
            <person name="Pitluck S."/>
            <person name="Pati A."/>
            <person name="Mavromatis K."/>
            <person name="Ivanova N."/>
            <person name="Ovchinnikova G."/>
            <person name="Chen A."/>
            <person name="Palaniappan K."/>
            <person name="Chain P."/>
            <person name="Rohde M."/>
            <person name="Bristow J."/>
            <person name="Eisen J.A."/>
            <person name="Markowitz V."/>
            <person name="Hugenholtz P."/>
            <person name="Kyrpides N.C."/>
            <person name="Klenk H.P."/>
        </authorList>
    </citation>
    <scope>NUCLEOTIDE SEQUENCE [LARGE SCALE GENOMIC DNA]</scope>
    <source>
        <strain evidence="4">DSM 12940 / JCM 11049 / AX-2</strain>
    </source>
</reference>
<evidence type="ECO:0000256" key="1">
    <source>
        <dbReference type="ARBA" id="ARBA00008791"/>
    </source>
</evidence>
<dbReference type="HOGENOM" id="CLU_049301_19_0_2"/>
<comment type="similarity">
    <text evidence="1">Belongs to the universal stress protein A family.</text>
</comment>
<dbReference type="KEGG" id="hut:Huta_0968"/>
<dbReference type="Pfam" id="PF00582">
    <property type="entry name" value="Usp"/>
    <property type="match status" value="1"/>
</dbReference>
<dbReference type="eggNOG" id="arCOG02053">
    <property type="taxonomic scope" value="Archaea"/>
</dbReference>